<organism evidence="1 2">
    <name type="scientific">Methanothrix soehngenii (strain ATCC 5969 / DSM 3671 / JCM 10134 / NBRC 103675 / OCM 69 / GP-6)</name>
    <name type="common">Methanosaeta concilii</name>
    <dbReference type="NCBI Taxonomy" id="990316"/>
    <lineage>
        <taxon>Archaea</taxon>
        <taxon>Methanobacteriati</taxon>
        <taxon>Methanobacteriota</taxon>
        <taxon>Stenosarchaea group</taxon>
        <taxon>Methanomicrobia</taxon>
        <taxon>Methanotrichales</taxon>
        <taxon>Methanotrichaceae</taxon>
        <taxon>Methanothrix</taxon>
    </lineage>
</organism>
<dbReference type="Proteomes" id="UP000007807">
    <property type="component" value="Chromosome"/>
</dbReference>
<dbReference type="AlphaFoldDB" id="F4BTZ8"/>
<sequence>MGIMIKIGIEVSRRKLLYDLLDNPGRYFFILSEGGRAALCIQTCDFQGDDINTHIINGFALNKDSKLCPIFDDGINDSILNGCKWERRTPDGRDYPISSKLEDTLCRLPDLMYWIISKVLTGGRNLVIYHPKINA</sequence>
<dbReference type="InParanoid" id="F4BTZ8"/>
<protein>
    <submittedName>
        <fullName evidence="1">Uncharacterized protein</fullName>
    </submittedName>
</protein>
<proteinExistence type="predicted"/>
<dbReference type="KEGG" id="mcj:MCON_0122"/>
<name>F4BTZ8_METSG</name>
<accession>F4BTZ8</accession>
<reference evidence="1 2" key="1">
    <citation type="journal article" date="2011" name="J. Bacteriol.">
        <title>Complete genome sequence of Methanosaeta concilii, a specialist in aceticlastic methanogenesis.</title>
        <authorList>
            <person name="Barber R.D."/>
            <person name="Zhang L."/>
            <person name="Harnack M."/>
            <person name="Olson M.V."/>
            <person name="Kaul R."/>
            <person name="Ingram-Smith C."/>
            <person name="Smith K.S."/>
        </authorList>
    </citation>
    <scope>NUCLEOTIDE SEQUENCE [LARGE SCALE GENOMIC DNA]</scope>
    <source>
        <strain evidence="2">ATCC 5969 / DSM 3671 / JCM 10134 / NBRC 103675 / OCM 69 / GP-6</strain>
    </source>
</reference>
<evidence type="ECO:0000313" key="2">
    <source>
        <dbReference type="Proteomes" id="UP000007807"/>
    </source>
</evidence>
<dbReference type="HOGENOM" id="CLU_1881063_0_0_2"/>
<dbReference type="EMBL" id="CP002565">
    <property type="protein sequence ID" value="AEB67031.1"/>
    <property type="molecule type" value="Genomic_DNA"/>
</dbReference>
<dbReference type="STRING" id="990316.MCON_0122"/>
<keyword evidence="2" id="KW-1185">Reference proteome</keyword>
<gene>
    <name evidence="1" type="ordered locus">MCON_0122</name>
</gene>
<evidence type="ECO:0000313" key="1">
    <source>
        <dbReference type="EMBL" id="AEB67031.1"/>
    </source>
</evidence>